<dbReference type="STRING" id="1844.UG56_015640"/>
<evidence type="ECO:0000256" key="4">
    <source>
        <dbReference type="ARBA" id="ARBA00022989"/>
    </source>
</evidence>
<keyword evidence="4 6" id="KW-1133">Transmembrane helix</keyword>
<evidence type="ECO:0000313" key="10">
    <source>
        <dbReference type="Proteomes" id="UP000033772"/>
    </source>
</evidence>
<evidence type="ECO:0000256" key="3">
    <source>
        <dbReference type="ARBA" id="ARBA00022692"/>
    </source>
</evidence>
<dbReference type="RefSeq" id="WP_045548710.1">
    <property type="nucleotide sequence ID" value="NZ_JZDQ02000021.1"/>
</dbReference>
<dbReference type="GO" id="GO:0005886">
    <property type="term" value="C:plasma membrane"/>
    <property type="evidence" value="ECO:0007669"/>
    <property type="project" value="UniProtKB-SubCell"/>
</dbReference>
<dbReference type="PANTHER" id="PTHR30177">
    <property type="entry name" value="GLYCINE BETAINE/L-PROLINE TRANSPORT SYSTEM PERMEASE PROTEIN PROW"/>
    <property type="match status" value="1"/>
</dbReference>
<feature type="transmembrane region" description="Helical" evidence="6">
    <location>
        <begin position="150"/>
        <end position="173"/>
    </location>
</feature>
<evidence type="ECO:0000313" key="9">
    <source>
        <dbReference type="EMBL" id="OIJ25867.1"/>
    </source>
</evidence>
<dbReference type="PANTHER" id="PTHR30177:SF33">
    <property type="entry name" value="POSSIBLE OSMOPROTECTANT (GLYCINE BETAINE_CARNITINE_CHOLINE_L-PROLINE) TRANSPORT INTEGRAL MEMBRANE PROTEIN ABC TRANSPORTER PROZ"/>
    <property type="match status" value="1"/>
</dbReference>
<keyword evidence="5 6" id="KW-0472">Membrane</keyword>
<dbReference type="Proteomes" id="UP000033772">
    <property type="component" value="Unassembled WGS sequence"/>
</dbReference>
<dbReference type="InterPro" id="IPR051204">
    <property type="entry name" value="ABC_transp_perm/SBD"/>
</dbReference>
<dbReference type="Gene3D" id="1.10.3720.10">
    <property type="entry name" value="MetI-like"/>
    <property type="match status" value="1"/>
</dbReference>
<evidence type="ECO:0000256" key="7">
    <source>
        <dbReference type="SAM" id="MobiDB-lite"/>
    </source>
</evidence>
<name>A0A1J4N2U3_9ACTN</name>
<accession>A0A1J4N2U3</accession>
<gene>
    <name evidence="9" type="ORF">UG56_015640</name>
</gene>
<dbReference type="InterPro" id="IPR035906">
    <property type="entry name" value="MetI-like_sf"/>
</dbReference>
<dbReference type="PROSITE" id="PS50928">
    <property type="entry name" value="ABC_TM1"/>
    <property type="match status" value="1"/>
</dbReference>
<evidence type="ECO:0000256" key="6">
    <source>
        <dbReference type="RuleBase" id="RU363032"/>
    </source>
</evidence>
<evidence type="ECO:0000256" key="5">
    <source>
        <dbReference type="ARBA" id="ARBA00023136"/>
    </source>
</evidence>
<dbReference type="GO" id="GO:0031460">
    <property type="term" value="P:glycine betaine transport"/>
    <property type="evidence" value="ECO:0007669"/>
    <property type="project" value="TreeGrafter"/>
</dbReference>
<feature type="region of interest" description="Disordered" evidence="7">
    <location>
        <begin position="218"/>
        <end position="237"/>
    </location>
</feature>
<keyword evidence="3 6" id="KW-0812">Transmembrane</keyword>
<dbReference type="CDD" id="cd06261">
    <property type="entry name" value="TM_PBP2"/>
    <property type="match status" value="1"/>
</dbReference>
<comment type="caution">
    <text evidence="9">The sequence shown here is derived from an EMBL/GenBank/DDBJ whole genome shotgun (WGS) entry which is preliminary data.</text>
</comment>
<feature type="domain" description="ABC transmembrane type-1" evidence="8">
    <location>
        <begin position="24"/>
        <end position="203"/>
    </location>
</feature>
<comment type="similarity">
    <text evidence="6">Belongs to the binding-protein-dependent transport system permease family.</text>
</comment>
<reference evidence="9" key="1">
    <citation type="submission" date="2016-10" db="EMBL/GenBank/DDBJ databases">
        <title>Draft Genome Sequence of Nocardioides luteus Strain BAFB, an Alkane-Degrading Bacterium Isolated from JP-7 Polluted Soil.</title>
        <authorList>
            <person name="Brown L."/>
            <person name="Ruiz O.N."/>
            <person name="Gunasekera T."/>
        </authorList>
    </citation>
    <scope>NUCLEOTIDE SEQUENCE [LARGE SCALE GENOMIC DNA]</scope>
    <source>
        <strain evidence="9">BAFB</strain>
    </source>
</reference>
<dbReference type="AlphaFoldDB" id="A0A1J4N2U3"/>
<dbReference type="Pfam" id="PF00528">
    <property type="entry name" value="BPD_transp_1"/>
    <property type="match status" value="1"/>
</dbReference>
<dbReference type="InterPro" id="IPR000515">
    <property type="entry name" value="MetI-like"/>
</dbReference>
<keyword evidence="2 6" id="KW-0813">Transport</keyword>
<feature type="transmembrane region" description="Helical" evidence="6">
    <location>
        <begin position="185"/>
        <end position="206"/>
    </location>
</feature>
<evidence type="ECO:0000256" key="1">
    <source>
        <dbReference type="ARBA" id="ARBA00004141"/>
    </source>
</evidence>
<dbReference type="GO" id="GO:0055085">
    <property type="term" value="P:transmembrane transport"/>
    <property type="evidence" value="ECO:0007669"/>
    <property type="project" value="InterPro"/>
</dbReference>
<feature type="transmembrane region" description="Helical" evidence="6">
    <location>
        <begin position="71"/>
        <end position="98"/>
    </location>
</feature>
<evidence type="ECO:0000256" key="2">
    <source>
        <dbReference type="ARBA" id="ARBA00022448"/>
    </source>
</evidence>
<dbReference type="EMBL" id="JZDQ02000021">
    <property type="protein sequence ID" value="OIJ25867.1"/>
    <property type="molecule type" value="Genomic_DNA"/>
</dbReference>
<dbReference type="OrthoDB" id="5244012at2"/>
<sequence>MTLDYLLDAANWSLTSPDGFPQRILEHLGYTFLALVIAAVIAFPIGLLIGHTGRGALVAINLGNAGRALPTLGVLMLALALVGIGLVPVTFALVVLAIPPILATTYAGIQSVADETVDAARGVGMTEAQIAWRVEVPIAMPIIIGGLRNASLQVVSTATIAAYAGLGGLGRYLFDGLATLQYDKVVAGAIVLAVLAVAIDLALAGAQRLLVSPGVDGRGAGNRPTTARPAGRPAGAG</sequence>
<organism evidence="9 10">
    <name type="scientific">Nocardioides luteus</name>
    <dbReference type="NCBI Taxonomy" id="1844"/>
    <lineage>
        <taxon>Bacteria</taxon>
        <taxon>Bacillati</taxon>
        <taxon>Actinomycetota</taxon>
        <taxon>Actinomycetes</taxon>
        <taxon>Propionibacteriales</taxon>
        <taxon>Nocardioidaceae</taxon>
        <taxon>Nocardioides</taxon>
    </lineage>
</organism>
<protein>
    <submittedName>
        <fullName evidence="9">Glycine/betaine ABC transporter permease</fullName>
    </submittedName>
</protein>
<keyword evidence="10" id="KW-1185">Reference proteome</keyword>
<proteinExistence type="inferred from homology"/>
<comment type="subcellular location">
    <subcellularLocation>
        <location evidence="6">Cell membrane</location>
        <topology evidence="6">Multi-pass membrane protein</topology>
    </subcellularLocation>
    <subcellularLocation>
        <location evidence="1">Membrane</location>
        <topology evidence="1">Multi-pass membrane protein</topology>
    </subcellularLocation>
</comment>
<evidence type="ECO:0000259" key="8">
    <source>
        <dbReference type="PROSITE" id="PS50928"/>
    </source>
</evidence>
<feature type="compositionally biased region" description="Low complexity" evidence="7">
    <location>
        <begin position="223"/>
        <end position="237"/>
    </location>
</feature>
<feature type="transmembrane region" description="Helical" evidence="6">
    <location>
        <begin position="28"/>
        <end position="50"/>
    </location>
</feature>
<dbReference type="SUPFAM" id="SSF161098">
    <property type="entry name" value="MetI-like"/>
    <property type="match status" value="1"/>
</dbReference>